<name>A0A841FXL3_9ACTN</name>
<gene>
    <name evidence="4" type="ORF">HNR73_006351</name>
</gene>
<evidence type="ECO:0000256" key="2">
    <source>
        <dbReference type="ARBA" id="ARBA00023315"/>
    </source>
</evidence>
<keyword evidence="5" id="KW-1185">Reference proteome</keyword>
<evidence type="ECO:0000256" key="1">
    <source>
        <dbReference type="ARBA" id="ARBA00022679"/>
    </source>
</evidence>
<sequence>MRLYLKSAAAVDAPIVDELLAAHADAHTGRRSPTGVARAKLTTRATASAVVTAGSRRALGFAHVWRDGTVARALLVVRPGAWAAHAIGQALASFAETHAAKLGVTFIKTHQCAADTGLGAVLAERSYRIASTILQMRADLTDPTTSATFTATIAPDDVEVTPFDAERDGDWLFAVVHEVFPDENDDEKAWWRDHRDNPTRLFDPALWFVARRRLDGHLVGFALGFRRVEDGRVVGYLGGLGVRRAERGRGIGRALFIAVTDAFVEAGFPSMALSVASGNRTGALSLYRRFGMTEVPESTEWAKELPVASAAYLCFT</sequence>
<dbReference type="InterPro" id="IPR050832">
    <property type="entry name" value="Bact_Acetyltransf"/>
</dbReference>
<dbReference type="PANTHER" id="PTHR43877">
    <property type="entry name" value="AMINOALKYLPHOSPHONATE N-ACETYLTRANSFERASE-RELATED-RELATED"/>
    <property type="match status" value="1"/>
</dbReference>
<dbReference type="Proteomes" id="UP000548476">
    <property type="component" value="Unassembled WGS sequence"/>
</dbReference>
<comment type="caution">
    <text evidence="4">The sequence shown here is derived from an EMBL/GenBank/DDBJ whole genome shotgun (WGS) entry which is preliminary data.</text>
</comment>
<dbReference type="EMBL" id="JACHGT010000016">
    <property type="protein sequence ID" value="MBB6038468.1"/>
    <property type="molecule type" value="Genomic_DNA"/>
</dbReference>
<accession>A0A841FXL3</accession>
<keyword evidence="4" id="KW-0689">Ribosomal protein</keyword>
<organism evidence="4 5">
    <name type="scientific">Phytomonospora endophytica</name>
    <dbReference type="NCBI Taxonomy" id="714109"/>
    <lineage>
        <taxon>Bacteria</taxon>
        <taxon>Bacillati</taxon>
        <taxon>Actinomycetota</taxon>
        <taxon>Actinomycetes</taxon>
        <taxon>Micromonosporales</taxon>
        <taxon>Micromonosporaceae</taxon>
        <taxon>Phytomonospora</taxon>
    </lineage>
</organism>
<dbReference type="PROSITE" id="PS51186">
    <property type="entry name" value="GNAT"/>
    <property type="match status" value="1"/>
</dbReference>
<dbReference type="SUPFAM" id="SSF55729">
    <property type="entry name" value="Acyl-CoA N-acyltransferases (Nat)"/>
    <property type="match status" value="1"/>
</dbReference>
<keyword evidence="4" id="KW-0687">Ribonucleoprotein</keyword>
<dbReference type="GO" id="GO:0016747">
    <property type="term" value="F:acyltransferase activity, transferring groups other than amino-acyl groups"/>
    <property type="evidence" value="ECO:0007669"/>
    <property type="project" value="InterPro"/>
</dbReference>
<evidence type="ECO:0000259" key="3">
    <source>
        <dbReference type="PROSITE" id="PS51186"/>
    </source>
</evidence>
<keyword evidence="2" id="KW-0012">Acyltransferase</keyword>
<evidence type="ECO:0000313" key="5">
    <source>
        <dbReference type="Proteomes" id="UP000548476"/>
    </source>
</evidence>
<dbReference type="AlphaFoldDB" id="A0A841FXL3"/>
<dbReference type="GO" id="GO:0005840">
    <property type="term" value="C:ribosome"/>
    <property type="evidence" value="ECO:0007669"/>
    <property type="project" value="UniProtKB-KW"/>
</dbReference>
<dbReference type="Pfam" id="PF00583">
    <property type="entry name" value="Acetyltransf_1"/>
    <property type="match status" value="1"/>
</dbReference>
<proteinExistence type="predicted"/>
<keyword evidence="1" id="KW-0808">Transferase</keyword>
<dbReference type="InterPro" id="IPR000182">
    <property type="entry name" value="GNAT_dom"/>
</dbReference>
<dbReference type="Gene3D" id="3.40.630.30">
    <property type="match status" value="1"/>
</dbReference>
<dbReference type="RefSeq" id="WP_184791256.1">
    <property type="nucleotide sequence ID" value="NZ_BONT01000010.1"/>
</dbReference>
<feature type="domain" description="N-acetyltransferase" evidence="3">
    <location>
        <begin position="158"/>
        <end position="316"/>
    </location>
</feature>
<evidence type="ECO:0000313" key="4">
    <source>
        <dbReference type="EMBL" id="MBB6038468.1"/>
    </source>
</evidence>
<protein>
    <submittedName>
        <fullName evidence="4">Ribosomal protein S18 acetylase RimI-like enzyme</fullName>
    </submittedName>
</protein>
<dbReference type="InterPro" id="IPR016181">
    <property type="entry name" value="Acyl_CoA_acyltransferase"/>
</dbReference>
<reference evidence="4 5" key="1">
    <citation type="submission" date="2020-08" db="EMBL/GenBank/DDBJ databases">
        <title>Genomic Encyclopedia of Type Strains, Phase IV (KMG-IV): sequencing the most valuable type-strain genomes for metagenomic binning, comparative biology and taxonomic classification.</title>
        <authorList>
            <person name="Goeker M."/>
        </authorList>
    </citation>
    <scope>NUCLEOTIDE SEQUENCE [LARGE SCALE GENOMIC DNA]</scope>
    <source>
        <strain evidence="4 5">YIM 65646</strain>
    </source>
</reference>
<dbReference type="CDD" id="cd04301">
    <property type="entry name" value="NAT_SF"/>
    <property type="match status" value="1"/>
</dbReference>